<dbReference type="Proteomes" id="UP000176923">
    <property type="component" value="Unassembled WGS sequence"/>
</dbReference>
<reference evidence="1 2" key="1">
    <citation type="journal article" date="2016" name="Nat. Commun.">
        <title>Thousands of microbial genomes shed light on interconnected biogeochemical processes in an aquifer system.</title>
        <authorList>
            <person name="Anantharaman K."/>
            <person name="Brown C.T."/>
            <person name="Hug L.A."/>
            <person name="Sharon I."/>
            <person name="Castelle C.J."/>
            <person name="Probst A.J."/>
            <person name="Thomas B.C."/>
            <person name="Singh A."/>
            <person name="Wilkins M.J."/>
            <person name="Karaoz U."/>
            <person name="Brodie E.L."/>
            <person name="Williams K.H."/>
            <person name="Hubbard S.S."/>
            <person name="Banfield J.F."/>
        </authorList>
    </citation>
    <scope>NUCLEOTIDE SEQUENCE [LARGE SCALE GENOMIC DNA]</scope>
</reference>
<organism evidence="1 2">
    <name type="scientific">Candidatus Gottesmanbacteria bacterium RIFCSPHIGHO2_02_FULL_39_11</name>
    <dbReference type="NCBI Taxonomy" id="1798382"/>
    <lineage>
        <taxon>Bacteria</taxon>
        <taxon>Candidatus Gottesmaniibacteriota</taxon>
    </lineage>
</organism>
<evidence type="ECO:0000313" key="2">
    <source>
        <dbReference type="Proteomes" id="UP000176923"/>
    </source>
</evidence>
<proteinExistence type="predicted"/>
<accession>A0A1F5ZST0</accession>
<dbReference type="STRING" id="1798382.A3D77_07700"/>
<dbReference type="EMBL" id="MFJL01000026">
    <property type="protein sequence ID" value="OGG15395.1"/>
    <property type="molecule type" value="Genomic_DNA"/>
</dbReference>
<protein>
    <submittedName>
        <fullName evidence="1">Uncharacterized protein</fullName>
    </submittedName>
</protein>
<evidence type="ECO:0000313" key="1">
    <source>
        <dbReference type="EMBL" id="OGG15395.1"/>
    </source>
</evidence>
<comment type="caution">
    <text evidence="1">The sequence shown here is derived from an EMBL/GenBank/DDBJ whole genome shotgun (WGS) entry which is preliminary data.</text>
</comment>
<sequence>MSHPVESYDRRNGLVLDRSSVPYIFAGGTLYTADKWGFGTESHIDIAIQEGLSKGKIEVCGRYGKSGEIFRVNGDGSQSLLSDDRYYEFYSGDPEDVKRFIRRLDGFPSEMTIE</sequence>
<name>A0A1F5ZST0_9BACT</name>
<gene>
    <name evidence="1" type="ORF">A3D77_07700</name>
</gene>
<dbReference type="AlphaFoldDB" id="A0A1F5ZST0"/>